<dbReference type="EMBL" id="JABBNU010000004">
    <property type="protein sequence ID" value="NMM48211.1"/>
    <property type="molecule type" value="Genomic_DNA"/>
</dbReference>
<gene>
    <name evidence="1" type="ORF">HH304_07355</name>
</gene>
<comment type="caution">
    <text evidence="1">The sequence shown here is derived from an EMBL/GenBank/DDBJ whole genome shotgun (WGS) entry which is preliminary data.</text>
</comment>
<name>A0A848IY09_9BACT</name>
<dbReference type="Proteomes" id="UP000559010">
    <property type="component" value="Unassembled WGS sequence"/>
</dbReference>
<protein>
    <submittedName>
        <fullName evidence="1">Transcriptional regulator</fullName>
    </submittedName>
</protein>
<evidence type="ECO:0000313" key="1">
    <source>
        <dbReference type="EMBL" id="NMM48211.1"/>
    </source>
</evidence>
<proteinExistence type="predicted"/>
<dbReference type="RefSeq" id="WP_169679667.1">
    <property type="nucleotide sequence ID" value="NZ_JABBNU010000004.1"/>
</dbReference>
<reference evidence="1 2" key="1">
    <citation type="submission" date="2020-04" db="EMBL/GenBank/DDBJ databases">
        <title>Flammeovirgaceae bacterium KN852 isolated from deep sea.</title>
        <authorList>
            <person name="Zhang D.-C."/>
        </authorList>
    </citation>
    <scope>NUCLEOTIDE SEQUENCE [LARGE SCALE GENOMIC DNA]</scope>
    <source>
        <strain evidence="1 2">KN852</strain>
    </source>
</reference>
<sequence length="204" mass="22632">MTGIITGDIIQSGKMLGDPLWMNVLKDELPGLAITPKDWDIFSGDSFQLEVDPSEGIKTMLVIKSLLLFKVEVDTRLALGIGSKTFSGDSISESNGEAFINSGRLLKELKNVSMAIKTPFDDFDDSINLMLELGCLTFDKWTPSSAEAVYYFLSEKVSTQKDLASILDIGQGRVSERLGRAGYEQIIKLDNYYKNTLHQQPKHS</sequence>
<evidence type="ECO:0000313" key="2">
    <source>
        <dbReference type="Proteomes" id="UP000559010"/>
    </source>
</evidence>
<organism evidence="1 2">
    <name type="scientific">Marinigracilibium pacificum</name>
    <dbReference type="NCBI Taxonomy" id="2729599"/>
    <lineage>
        <taxon>Bacteria</taxon>
        <taxon>Pseudomonadati</taxon>
        <taxon>Bacteroidota</taxon>
        <taxon>Cytophagia</taxon>
        <taxon>Cytophagales</taxon>
        <taxon>Flammeovirgaceae</taxon>
        <taxon>Marinigracilibium</taxon>
    </lineage>
</organism>
<accession>A0A848IY09</accession>
<dbReference type="AlphaFoldDB" id="A0A848IY09"/>
<keyword evidence="2" id="KW-1185">Reference proteome</keyword>